<dbReference type="InterPro" id="IPR040976">
    <property type="entry name" value="Pkinase_fungal"/>
</dbReference>
<evidence type="ECO:0000256" key="1">
    <source>
        <dbReference type="SAM" id="MobiDB-lite"/>
    </source>
</evidence>
<comment type="caution">
    <text evidence="3">The sequence shown here is derived from an EMBL/GenBank/DDBJ whole genome shotgun (WGS) entry which is preliminary data.</text>
</comment>
<gene>
    <name evidence="3" type="ORF">BDN70DRAFT_888646</name>
</gene>
<feature type="domain" description="Fungal-type protein kinase" evidence="2">
    <location>
        <begin position="178"/>
        <end position="264"/>
    </location>
</feature>
<reference evidence="3" key="1">
    <citation type="submission" date="2020-11" db="EMBL/GenBank/DDBJ databases">
        <authorList>
            <consortium name="DOE Joint Genome Institute"/>
            <person name="Ahrendt S."/>
            <person name="Riley R."/>
            <person name="Andreopoulos W."/>
            <person name="Labutti K."/>
            <person name="Pangilinan J."/>
            <person name="Ruiz-Duenas F.J."/>
            <person name="Barrasa J.M."/>
            <person name="Sanchez-Garcia M."/>
            <person name="Camarero S."/>
            <person name="Miyauchi S."/>
            <person name="Serrano A."/>
            <person name="Linde D."/>
            <person name="Babiker R."/>
            <person name="Drula E."/>
            <person name="Ayuso-Fernandez I."/>
            <person name="Pacheco R."/>
            <person name="Padilla G."/>
            <person name="Ferreira P."/>
            <person name="Barriuso J."/>
            <person name="Kellner H."/>
            <person name="Castanera R."/>
            <person name="Alfaro M."/>
            <person name="Ramirez L."/>
            <person name="Pisabarro A.G."/>
            <person name="Kuo A."/>
            <person name="Tritt A."/>
            <person name="Lipzen A."/>
            <person name="He G."/>
            <person name="Yan M."/>
            <person name="Ng V."/>
            <person name="Cullen D."/>
            <person name="Martin F."/>
            <person name="Rosso M.-N."/>
            <person name="Henrissat B."/>
            <person name="Hibbett D."/>
            <person name="Martinez A.T."/>
            <person name="Grigoriev I.V."/>
        </authorList>
    </citation>
    <scope>NUCLEOTIDE SEQUENCE</scope>
    <source>
        <strain evidence="3">CIRM-BRFM 674</strain>
    </source>
</reference>
<organism evidence="3 4">
    <name type="scientific">Pholiota conissans</name>
    <dbReference type="NCBI Taxonomy" id="109636"/>
    <lineage>
        <taxon>Eukaryota</taxon>
        <taxon>Fungi</taxon>
        <taxon>Dikarya</taxon>
        <taxon>Basidiomycota</taxon>
        <taxon>Agaricomycotina</taxon>
        <taxon>Agaricomycetes</taxon>
        <taxon>Agaricomycetidae</taxon>
        <taxon>Agaricales</taxon>
        <taxon>Agaricineae</taxon>
        <taxon>Strophariaceae</taxon>
        <taxon>Pholiota</taxon>
    </lineage>
</organism>
<dbReference type="AlphaFoldDB" id="A0A9P5YN82"/>
<proteinExistence type="predicted"/>
<protein>
    <recommendedName>
        <fullName evidence="2">Fungal-type protein kinase domain-containing protein</fullName>
    </recommendedName>
</protein>
<keyword evidence="4" id="KW-1185">Reference proteome</keyword>
<dbReference type="OrthoDB" id="5592585at2759"/>
<dbReference type="Proteomes" id="UP000807469">
    <property type="component" value="Unassembled WGS sequence"/>
</dbReference>
<accession>A0A9P5YN82</accession>
<dbReference type="EMBL" id="MU155816">
    <property type="protein sequence ID" value="KAF9470896.1"/>
    <property type="molecule type" value="Genomic_DNA"/>
</dbReference>
<evidence type="ECO:0000313" key="4">
    <source>
        <dbReference type="Proteomes" id="UP000807469"/>
    </source>
</evidence>
<evidence type="ECO:0000259" key="2">
    <source>
        <dbReference type="Pfam" id="PF17667"/>
    </source>
</evidence>
<name>A0A9P5YN82_9AGAR</name>
<sequence length="477" mass="53596">MFADPQGPATSATSNALLSSPARYSTTVSLARHHYERQIKDIQNHLVGGFPAREFLEKFLAISVKAKMPSSKGAFDNVPRPRRGAKFKETSMSGPLTDALNAEQDGIRRCPGYIFVNTGDREDGKYGSKPEISAYMEGSKETKADPGWQQIIVAIRLVDFACDKPAEGNRFLFDHLNKADQETAKIALGQQTYYATEICARQHRNFLFSIFVTPTHARFLRWDRAGVIISESFNYREEPEILCDFLWRFGHMSHEQRDDDTSVQWATKGEEELFKQAIKDHLILQLGKLSPSVLEVELKRHYVEGVVTKIPVQTSMRVQEIKQKDQANAREINASSRVRLKVSAKASAKGKQKEAESEEIQADEDFVTFDDHSVVEEYLVSHPVASPSSLVSSGTRGYWAVRARDKAVHFLKDAWRTDVEGMEVEGRILQKLAAKNVANIPMVLCWSDVGPVNDNEIIVNGSKVTGMFLLFCLFLSC</sequence>
<dbReference type="Pfam" id="PF17667">
    <property type="entry name" value="Pkinase_fungal"/>
    <property type="match status" value="1"/>
</dbReference>
<feature type="region of interest" description="Disordered" evidence="1">
    <location>
        <begin position="73"/>
        <end position="95"/>
    </location>
</feature>
<evidence type="ECO:0000313" key="3">
    <source>
        <dbReference type="EMBL" id="KAF9470896.1"/>
    </source>
</evidence>